<gene>
    <name evidence="1" type="ORF">OCU04_012884</name>
</gene>
<dbReference type="Proteomes" id="UP001152300">
    <property type="component" value="Unassembled WGS sequence"/>
</dbReference>
<dbReference type="AlphaFoldDB" id="A0A9X0DFC0"/>
<proteinExistence type="predicted"/>
<sequence>MNHRARKIATLHSHTATFDYVPTNPYPLPAINKDKTPKPPALLPRPTIKTCAVRDSFIHPHPLSLTGSDNQIISYYLLPGAIHAMNSEGSYYRRIVQFLFNTSYRQAFPPPGIISPRFCRKDNARLADRSAI</sequence>
<reference evidence="1" key="1">
    <citation type="submission" date="2022-11" db="EMBL/GenBank/DDBJ databases">
        <title>Genome Resource of Sclerotinia nivalis Strain SnTB1, a Plant Pathogen Isolated from American Ginseng.</title>
        <authorList>
            <person name="Fan S."/>
        </authorList>
    </citation>
    <scope>NUCLEOTIDE SEQUENCE</scope>
    <source>
        <strain evidence="1">SnTB1</strain>
    </source>
</reference>
<keyword evidence="2" id="KW-1185">Reference proteome</keyword>
<organism evidence="1 2">
    <name type="scientific">Sclerotinia nivalis</name>
    <dbReference type="NCBI Taxonomy" id="352851"/>
    <lineage>
        <taxon>Eukaryota</taxon>
        <taxon>Fungi</taxon>
        <taxon>Dikarya</taxon>
        <taxon>Ascomycota</taxon>
        <taxon>Pezizomycotina</taxon>
        <taxon>Leotiomycetes</taxon>
        <taxon>Helotiales</taxon>
        <taxon>Sclerotiniaceae</taxon>
        <taxon>Sclerotinia</taxon>
    </lineage>
</organism>
<comment type="caution">
    <text evidence="1">The sequence shown here is derived from an EMBL/GenBank/DDBJ whole genome shotgun (WGS) entry which is preliminary data.</text>
</comment>
<accession>A0A9X0DFC0</accession>
<protein>
    <submittedName>
        <fullName evidence="1">Uncharacterized protein</fullName>
    </submittedName>
</protein>
<dbReference type="EMBL" id="JAPEIS010000016">
    <property type="protein sequence ID" value="KAJ8058713.1"/>
    <property type="molecule type" value="Genomic_DNA"/>
</dbReference>
<evidence type="ECO:0000313" key="2">
    <source>
        <dbReference type="Proteomes" id="UP001152300"/>
    </source>
</evidence>
<name>A0A9X0DFC0_9HELO</name>
<evidence type="ECO:0000313" key="1">
    <source>
        <dbReference type="EMBL" id="KAJ8058713.1"/>
    </source>
</evidence>